<dbReference type="Gene3D" id="2.160.10.10">
    <property type="entry name" value="Hexapeptide repeat proteins"/>
    <property type="match status" value="1"/>
</dbReference>
<dbReference type="InterPro" id="IPR011004">
    <property type="entry name" value="Trimer_LpxA-like_sf"/>
</dbReference>
<evidence type="ECO:0000256" key="2">
    <source>
        <dbReference type="ARBA" id="ARBA00022679"/>
    </source>
</evidence>
<reference evidence="8" key="2">
    <citation type="submission" date="2016-11" db="EMBL/GenBank/DDBJ databases">
        <authorList>
            <person name="Varghese N."/>
            <person name="Submissions S."/>
        </authorList>
    </citation>
    <scope>NUCLEOTIDE SEQUENCE</scope>
    <source>
        <strain evidence="8">DSM 4029</strain>
    </source>
</reference>
<dbReference type="SUPFAM" id="SSF51161">
    <property type="entry name" value="Trimeric LpxA-like enzymes"/>
    <property type="match status" value="1"/>
</dbReference>
<dbReference type="InterPro" id="IPR001451">
    <property type="entry name" value="Hexapep"/>
</dbReference>
<keyword evidence="4 5" id="KW-0012">Acyltransferase</keyword>
<dbReference type="GO" id="GO:0008870">
    <property type="term" value="F:galactoside O-acetyltransferase activity"/>
    <property type="evidence" value="ECO:0007669"/>
    <property type="project" value="TreeGrafter"/>
</dbReference>
<protein>
    <recommendedName>
        <fullName evidence="5">Acetyltransferase</fullName>
        <ecNumber evidence="5">2.3.1.-</ecNumber>
    </recommendedName>
</protein>
<dbReference type="PANTHER" id="PTHR43017">
    <property type="entry name" value="GALACTOSIDE O-ACETYLTRANSFERASE"/>
    <property type="match status" value="1"/>
</dbReference>
<accession>A0AAQ1MDS2</accession>
<dbReference type="PANTHER" id="PTHR43017:SF1">
    <property type="entry name" value="ACETYLTRANSFERASE YJL218W-RELATED"/>
    <property type="match status" value="1"/>
</dbReference>
<gene>
    <name evidence="7" type="ORF">GT747_11115</name>
    <name evidence="8" type="ORF">SAMN05444424_1767</name>
</gene>
<evidence type="ECO:0000313" key="10">
    <source>
        <dbReference type="Proteomes" id="UP000474718"/>
    </source>
</evidence>
<keyword evidence="2 5" id="KW-0808">Transferase</keyword>
<dbReference type="FunFam" id="2.160.10.10:FF:000025">
    <property type="entry name" value="Hexapeptide-repeat containing-acetyltransferase"/>
    <property type="match status" value="1"/>
</dbReference>
<dbReference type="Pfam" id="PF00132">
    <property type="entry name" value="Hexapep"/>
    <property type="match status" value="1"/>
</dbReference>
<feature type="domain" description="Maltose/galactoside acetyltransferase" evidence="6">
    <location>
        <begin position="4"/>
        <end position="58"/>
    </location>
</feature>
<reference evidence="9" key="1">
    <citation type="submission" date="2016-11" db="EMBL/GenBank/DDBJ databases">
        <authorList>
            <person name="Jaros S."/>
            <person name="Januszkiewicz K."/>
            <person name="Wedrychowicz H."/>
        </authorList>
    </citation>
    <scope>NUCLEOTIDE SEQUENCE [LARGE SCALE GENOMIC DNA]</scope>
    <source>
        <strain evidence="9">DSM 4029</strain>
    </source>
</reference>
<evidence type="ECO:0000259" key="6">
    <source>
        <dbReference type="SMART" id="SM01266"/>
    </source>
</evidence>
<dbReference type="Proteomes" id="UP000474718">
    <property type="component" value="Unassembled WGS sequence"/>
</dbReference>
<sequence length="201" mass="21649">MTEREKMLSGRLYRADDPELTAMHRRARALVARFNALPAEDDDGRRAVLRELLGAQGEHCAIEPPFHCDYGCFLRVGENFYANAGLTVLDCAAVTIGRDVLIGPRVGLFAAGHPVDPGLRRQGVEYAFPITIGDGVWIGGNTVVNPGVTIGEHTVVGSGSVVTKDLPAGVVAAGNPCRVLRPIGPQDRDFYFRGRPVKEEG</sequence>
<evidence type="ECO:0000256" key="5">
    <source>
        <dbReference type="RuleBase" id="RU367021"/>
    </source>
</evidence>
<keyword evidence="3" id="KW-0677">Repeat</keyword>
<dbReference type="RefSeq" id="WP_021660704.1">
    <property type="nucleotide sequence ID" value="NZ_FQVY01000002.1"/>
</dbReference>
<organism evidence="8 9">
    <name type="scientific">Bittarella massiliensis</name>
    <name type="common">ex Durand et al. 2017</name>
    <dbReference type="NCBI Taxonomy" id="1720313"/>
    <lineage>
        <taxon>Bacteria</taxon>
        <taxon>Bacillati</taxon>
        <taxon>Bacillota</taxon>
        <taxon>Clostridia</taxon>
        <taxon>Eubacteriales</taxon>
        <taxon>Oscillospiraceae</taxon>
        <taxon>Bittarella (ex Durand et al. 2017)</taxon>
    </lineage>
</organism>
<dbReference type="SMART" id="SM01266">
    <property type="entry name" value="Mac"/>
    <property type="match status" value="1"/>
</dbReference>
<dbReference type="InterPro" id="IPR018357">
    <property type="entry name" value="Hexapep_transf_CS"/>
</dbReference>
<dbReference type="InterPro" id="IPR024688">
    <property type="entry name" value="Mac_dom"/>
</dbReference>
<comment type="caution">
    <text evidence="8">The sequence shown here is derived from an EMBL/GenBank/DDBJ whole genome shotgun (WGS) entry which is preliminary data.</text>
</comment>
<reference evidence="7 10" key="3">
    <citation type="journal article" date="2019" name="Nat. Med.">
        <title>A library of human gut bacterial isolates paired with longitudinal multiomics data enables mechanistic microbiome research.</title>
        <authorList>
            <person name="Poyet M."/>
            <person name="Groussin M."/>
            <person name="Gibbons S.M."/>
            <person name="Avila-Pacheco J."/>
            <person name="Jiang X."/>
            <person name="Kearney S.M."/>
            <person name="Perrotta A.R."/>
            <person name="Berdy B."/>
            <person name="Zhao S."/>
            <person name="Lieberman T.D."/>
            <person name="Swanson P.K."/>
            <person name="Smith M."/>
            <person name="Roesemann S."/>
            <person name="Alexander J.E."/>
            <person name="Rich S.A."/>
            <person name="Livny J."/>
            <person name="Vlamakis H."/>
            <person name="Clish C."/>
            <person name="Bullock K."/>
            <person name="Deik A."/>
            <person name="Scott J."/>
            <person name="Pierce K.A."/>
            <person name="Xavier R.J."/>
            <person name="Alm E.J."/>
        </authorList>
    </citation>
    <scope>NUCLEOTIDE SEQUENCE [LARGE SCALE GENOMIC DNA]</scope>
    <source>
        <strain evidence="7 10">BIOML-A2</strain>
    </source>
</reference>
<dbReference type="Pfam" id="PF12464">
    <property type="entry name" value="Mac"/>
    <property type="match status" value="1"/>
</dbReference>
<proteinExistence type="inferred from homology"/>
<dbReference type="CDD" id="cd03357">
    <property type="entry name" value="LbH_MAT_GAT"/>
    <property type="match status" value="1"/>
</dbReference>
<evidence type="ECO:0000256" key="3">
    <source>
        <dbReference type="ARBA" id="ARBA00022737"/>
    </source>
</evidence>
<name>A0AAQ1MDS2_9FIRM</name>
<evidence type="ECO:0000256" key="4">
    <source>
        <dbReference type="ARBA" id="ARBA00023315"/>
    </source>
</evidence>
<evidence type="ECO:0000313" key="9">
    <source>
        <dbReference type="Proteomes" id="UP000184089"/>
    </source>
</evidence>
<dbReference type="PROSITE" id="PS00101">
    <property type="entry name" value="HEXAPEP_TRANSFERASES"/>
    <property type="match status" value="1"/>
</dbReference>
<dbReference type="EC" id="2.3.1.-" evidence="5"/>
<comment type="similarity">
    <text evidence="1 5">Belongs to the transferase hexapeptide repeat family.</text>
</comment>
<dbReference type="AlphaFoldDB" id="A0AAQ1MDS2"/>
<evidence type="ECO:0000256" key="1">
    <source>
        <dbReference type="ARBA" id="ARBA00007274"/>
    </source>
</evidence>
<dbReference type="Proteomes" id="UP000184089">
    <property type="component" value="Unassembled WGS sequence"/>
</dbReference>
<dbReference type="EMBL" id="WWVX01000008">
    <property type="protein sequence ID" value="MZL70303.1"/>
    <property type="molecule type" value="Genomic_DNA"/>
</dbReference>
<keyword evidence="10" id="KW-1185">Reference proteome</keyword>
<dbReference type="EMBL" id="FQVY01000002">
    <property type="protein sequence ID" value="SHG17999.1"/>
    <property type="molecule type" value="Genomic_DNA"/>
</dbReference>
<evidence type="ECO:0000313" key="8">
    <source>
        <dbReference type="EMBL" id="SHG17999.1"/>
    </source>
</evidence>
<evidence type="ECO:0000313" key="7">
    <source>
        <dbReference type="EMBL" id="MZL70303.1"/>
    </source>
</evidence>
<dbReference type="InterPro" id="IPR039369">
    <property type="entry name" value="LacA-like"/>
</dbReference>